<sequence>MFYNMYYLGGRVYEWELDLDQRRVPHDIPYYMLSTRSLQLEQDIASARRGLAATYHLVAFVSGAYAIFAWTQLLIHVPPPTEFDPFAETEELDKGPVARSACPGHVKDTSCQSMPDVTPGCTHVSIDDYNEVCSLYEATCLKLAERVDMAPSAGRGRGMRHGWSVSRGAGHSP</sequence>
<dbReference type="EMBL" id="KK914294">
    <property type="protein sequence ID" value="KDP42602.1"/>
    <property type="molecule type" value="Genomic_DNA"/>
</dbReference>
<evidence type="ECO:0000313" key="2">
    <source>
        <dbReference type="EMBL" id="KDP42602.1"/>
    </source>
</evidence>
<evidence type="ECO:0000313" key="3">
    <source>
        <dbReference type="Proteomes" id="UP000027138"/>
    </source>
</evidence>
<accession>A0A067L2E2</accession>
<name>A0A067L2E2_JATCU</name>
<organism evidence="2 3">
    <name type="scientific">Jatropha curcas</name>
    <name type="common">Barbados nut</name>
    <dbReference type="NCBI Taxonomy" id="180498"/>
    <lineage>
        <taxon>Eukaryota</taxon>
        <taxon>Viridiplantae</taxon>
        <taxon>Streptophyta</taxon>
        <taxon>Embryophyta</taxon>
        <taxon>Tracheophyta</taxon>
        <taxon>Spermatophyta</taxon>
        <taxon>Magnoliopsida</taxon>
        <taxon>eudicotyledons</taxon>
        <taxon>Gunneridae</taxon>
        <taxon>Pentapetalae</taxon>
        <taxon>rosids</taxon>
        <taxon>fabids</taxon>
        <taxon>Malpighiales</taxon>
        <taxon>Euphorbiaceae</taxon>
        <taxon>Crotonoideae</taxon>
        <taxon>Jatropheae</taxon>
        <taxon>Jatropha</taxon>
    </lineage>
</organism>
<gene>
    <name evidence="2" type="ORF">JCGZ_24376</name>
</gene>
<feature type="region of interest" description="Disordered" evidence="1">
    <location>
        <begin position="153"/>
        <end position="173"/>
    </location>
</feature>
<evidence type="ECO:0000256" key="1">
    <source>
        <dbReference type="SAM" id="MobiDB-lite"/>
    </source>
</evidence>
<dbReference type="AlphaFoldDB" id="A0A067L2E2"/>
<dbReference type="Proteomes" id="UP000027138">
    <property type="component" value="Unassembled WGS sequence"/>
</dbReference>
<reference evidence="2 3" key="1">
    <citation type="journal article" date="2014" name="PLoS ONE">
        <title>Global Analysis of Gene Expression Profiles in Physic Nut (Jatropha curcas L.) Seedlings Exposed to Salt Stress.</title>
        <authorList>
            <person name="Zhang L."/>
            <person name="Zhang C."/>
            <person name="Wu P."/>
            <person name="Chen Y."/>
            <person name="Li M."/>
            <person name="Jiang H."/>
            <person name="Wu G."/>
        </authorList>
    </citation>
    <scope>NUCLEOTIDE SEQUENCE [LARGE SCALE GENOMIC DNA]</scope>
    <source>
        <strain evidence="3">cv. GZQX0401</strain>
        <tissue evidence="2">Young leaves</tissue>
    </source>
</reference>
<protein>
    <submittedName>
        <fullName evidence="2">Uncharacterized protein</fullName>
    </submittedName>
</protein>
<proteinExistence type="predicted"/>
<keyword evidence="3" id="KW-1185">Reference proteome</keyword>